<evidence type="ECO:0008006" key="4">
    <source>
        <dbReference type="Google" id="ProtNLM"/>
    </source>
</evidence>
<evidence type="ECO:0000256" key="1">
    <source>
        <dbReference type="SAM" id="SignalP"/>
    </source>
</evidence>
<comment type="caution">
    <text evidence="2">The sequence shown here is derived from an EMBL/GenBank/DDBJ whole genome shotgun (WGS) entry which is preliminary data.</text>
</comment>
<dbReference type="AlphaFoldDB" id="A0A9Q0RNH3"/>
<keyword evidence="3" id="KW-1185">Reference proteome</keyword>
<gene>
    <name evidence="2" type="ORF">RDWZM_006528</name>
</gene>
<accession>A0A9Q0RNH3</accession>
<organism evidence="2 3">
    <name type="scientific">Blomia tropicalis</name>
    <name type="common">Mite</name>
    <dbReference type="NCBI Taxonomy" id="40697"/>
    <lineage>
        <taxon>Eukaryota</taxon>
        <taxon>Metazoa</taxon>
        <taxon>Ecdysozoa</taxon>
        <taxon>Arthropoda</taxon>
        <taxon>Chelicerata</taxon>
        <taxon>Arachnida</taxon>
        <taxon>Acari</taxon>
        <taxon>Acariformes</taxon>
        <taxon>Sarcoptiformes</taxon>
        <taxon>Astigmata</taxon>
        <taxon>Glycyphagoidea</taxon>
        <taxon>Echimyopodidae</taxon>
        <taxon>Blomia</taxon>
    </lineage>
</organism>
<protein>
    <recommendedName>
        <fullName evidence="4">DFP2</fullName>
    </recommendedName>
</protein>
<keyword evidence="1" id="KW-0732">Signal</keyword>
<sequence>MLKFSVAVLCFVGFAAAQSNPLAGSIKGYGLLSPTAARRQNEAALASPVRAAQQHQQPAPSPAYAVAGPSYGPVSTKGSKSFVLPNYRPRIGPKIGPVSAAVITSRSQEVIQVPVSEDIITPQVVIIEPNLTPVTIEFRSRSSPVNIQQVHIPGTRGQTKTTRSEEEPDRVIHEVLKPVIQEVREIIQPFRKITQQILPVQEEVLSVVSKGERKQTIEAVEVPKVEIPVEPTGPEVQQEEQHVAESVPSTAYIGSGTIVQAGLIGGARIMPAEDSAALLGSVNNRPNGLKVA</sequence>
<name>A0A9Q0RNH3_BLOTA</name>
<evidence type="ECO:0000313" key="3">
    <source>
        <dbReference type="Proteomes" id="UP001142055"/>
    </source>
</evidence>
<dbReference type="EMBL" id="JAPWDV010000002">
    <property type="protein sequence ID" value="KAJ6220716.1"/>
    <property type="molecule type" value="Genomic_DNA"/>
</dbReference>
<feature type="signal peptide" evidence="1">
    <location>
        <begin position="1"/>
        <end position="17"/>
    </location>
</feature>
<evidence type="ECO:0000313" key="2">
    <source>
        <dbReference type="EMBL" id="KAJ6220716.1"/>
    </source>
</evidence>
<proteinExistence type="predicted"/>
<dbReference type="Proteomes" id="UP001142055">
    <property type="component" value="Chromosome 2"/>
</dbReference>
<feature type="chain" id="PRO_5040405673" description="DFP2" evidence="1">
    <location>
        <begin position="18"/>
        <end position="292"/>
    </location>
</feature>
<reference evidence="2" key="1">
    <citation type="submission" date="2022-12" db="EMBL/GenBank/DDBJ databases">
        <title>Genome assemblies of Blomia tropicalis.</title>
        <authorList>
            <person name="Cui Y."/>
        </authorList>
    </citation>
    <scope>NUCLEOTIDE SEQUENCE</scope>
    <source>
        <tissue evidence="2">Adult mites</tissue>
    </source>
</reference>